<organism evidence="1 2">
    <name type="scientific">Rhizophagus irregularis</name>
    <dbReference type="NCBI Taxonomy" id="588596"/>
    <lineage>
        <taxon>Eukaryota</taxon>
        <taxon>Fungi</taxon>
        <taxon>Fungi incertae sedis</taxon>
        <taxon>Mucoromycota</taxon>
        <taxon>Glomeromycotina</taxon>
        <taxon>Glomeromycetes</taxon>
        <taxon>Glomerales</taxon>
        <taxon>Glomeraceae</taxon>
        <taxon>Rhizophagus</taxon>
    </lineage>
</organism>
<proteinExistence type="predicted"/>
<comment type="caution">
    <text evidence="1">The sequence shown here is derived from an EMBL/GenBank/DDBJ whole genome shotgun (WGS) entry which is preliminary data.</text>
</comment>
<reference evidence="1 2" key="1">
    <citation type="submission" date="2016-04" db="EMBL/GenBank/DDBJ databases">
        <title>Genome analyses suggest a sexual origin of heterokaryosis in a supposedly ancient asexual fungus.</title>
        <authorList>
            <person name="Ropars J."/>
            <person name="Sedzielewska K."/>
            <person name="Noel J."/>
            <person name="Charron P."/>
            <person name="Farinelli L."/>
            <person name="Marton T."/>
            <person name="Kruger M."/>
            <person name="Pelin A."/>
            <person name="Brachmann A."/>
            <person name="Corradi N."/>
        </authorList>
    </citation>
    <scope>NUCLEOTIDE SEQUENCE [LARGE SCALE GENOMIC DNA]</scope>
    <source>
        <strain evidence="1 2">C2</strain>
    </source>
</reference>
<evidence type="ECO:0000313" key="2">
    <source>
        <dbReference type="Proteomes" id="UP000233469"/>
    </source>
</evidence>
<gene>
    <name evidence="1" type="ORF">RhiirC2_792141</name>
</gene>
<accession>A0A2N1MHV0</accession>
<protein>
    <submittedName>
        <fullName evidence="1">Uncharacterized protein</fullName>
    </submittedName>
</protein>
<reference evidence="1 2" key="2">
    <citation type="submission" date="2017-10" db="EMBL/GenBank/DDBJ databases">
        <title>Extensive intraspecific genome diversity in a model arbuscular mycorrhizal fungus.</title>
        <authorList>
            <person name="Chen E.C.H."/>
            <person name="Morin E."/>
            <person name="Baudet D."/>
            <person name="Noel J."/>
            <person name="Ndikumana S."/>
            <person name="Charron P."/>
            <person name="St-Onge C."/>
            <person name="Giorgi J."/>
            <person name="Grigoriev I.V."/>
            <person name="Roux C."/>
            <person name="Martin F.M."/>
            <person name="Corradi N."/>
        </authorList>
    </citation>
    <scope>NUCLEOTIDE SEQUENCE [LARGE SCALE GENOMIC DNA]</scope>
    <source>
        <strain evidence="1 2">C2</strain>
    </source>
</reference>
<name>A0A2N1MHV0_9GLOM</name>
<sequence>MNTYKNYPGKSENNNKTTKSYWGFLNSYHDTIIISTISTTSISLKKWINLDNHWAGCFLHEGKDIPGLKDKGNYWVRQPWFQVSQFRCPTLLLI</sequence>
<evidence type="ECO:0000313" key="1">
    <source>
        <dbReference type="EMBL" id="PKK61214.1"/>
    </source>
</evidence>
<dbReference type="Proteomes" id="UP000233469">
    <property type="component" value="Unassembled WGS sequence"/>
</dbReference>
<dbReference type="AlphaFoldDB" id="A0A2N1MHV0"/>
<dbReference type="EMBL" id="LLXL01002301">
    <property type="protein sequence ID" value="PKK61214.1"/>
    <property type="molecule type" value="Genomic_DNA"/>
</dbReference>